<dbReference type="PANTHER" id="PTHR10589">
    <property type="entry name" value="UBIQUITIN CARBOXYL-TERMINAL HYDROLASE"/>
    <property type="match status" value="1"/>
</dbReference>
<reference evidence="10" key="2">
    <citation type="submission" date="2023-02" db="EMBL/GenBank/DDBJ databases">
        <authorList>
            <consortium name="DOE Joint Genome Institute"/>
            <person name="Mondo S.J."/>
            <person name="Chang Y."/>
            <person name="Wang Y."/>
            <person name="Ahrendt S."/>
            <person name="Andreopoulos W."/>
            <person name="Barry K."/>
            <person name="Beard J."/>
            <person name="Benny G.L."/>
            <person name="Blankenship S."/>
            <person name="Bonito G."/>
            <person name="Cuomo C."/>
            <person name="Desiro A."/>
            <person name="Gervers K.A."/>
            <person name="Hundley H."/>
            <person name="Kuo A."/>
            <person name="LaButti K."/>
            <person name="Lang B.F."/>
            <person name="Lipzen A."/>
            <person name="O'Donnell K."/>
            <person name="Pangilinan J."/>
            <person name="Reynolds N."/>
            <person name="Sandor L."/>
            <person name="Smith M.W."/>
            <person name="Tsang A."/>
            <person name="Grigoriev I.V."/>
            <person name="Stajich J.E."/>
            <person name="Spatafora J.W."/>
        </authorList>
    </citation>
    <scope>NUCLEOTIDE SEQUENCE</scope>
    <source>
        <strain evidence="10">RSA 2281</strain>
    </source>
</reference>
<evidence type="ECO:0000256" key="7">
    <source>
        <dbReference type="PROSITE-ProRule" id="PRU01393"/>
    </source>
</evidence>
<sequence>MTQDNSAQSTMSKQKPKLKWVMLEGNPEVWNKMIHENGVDEKWCFYDIYGFDQESLSTLPRPISAIIFLYPYNDLSRQFIKEEKEKFIQEGQQDNSVSDKVMFFEQTIGNACGMMALIHALANNKEVLGPGLFHDIVTKAEKMTVDERIELLESNEQLAIVHKGAALSGQTEPPTADTKDSHCYACFTNIDGHIYELDGSKGFPINHGSSNDFVESAVRVLGEFIQRDPTCTGFSAMALAKSSEQ</sequence>
<dbReference type="InterPro" id="IPR001578">
    <property type="entry name" value="Peptidase_C12_UCH"/>
</dbReference>
<evidence type="ECO:0000259" key="9">
    <source>
        <dbReference type="PROSITE" id="PS52048"/>
    </source>
</evidence>
<dbReference type="GO" id="GO:0016579">
    <property type="term" value="P:protein deubiquitination"/>
    <property type="evidence" value="ECO:0007669"/>
    <property type="project" value="TreeGrafter"/>
</dbReference>
<dbReference type="InterPro" id="IPR036959">
    <property type="entry name" value="Peptidase_C12_UCH_sf"/>
</dbReference>
<evidence type="ECO:0000256" key="2">
    <source>
        <dbReference type="ARBA" id="ARBA00009326"/>
    </source>
</evidence>
<evidence type="ECO:0000256" key="5">
    <source>
        <dbReference type="ARBA" id="ARBA00022801"/>
    </source>
</evidence>
<feature type="domain" description="UCH catalytic" evidence="9">
    <location>
        <begin position="19"/>
        <end position="241"/>
    </location>
</feature>
<keyword evidence="4 8" id="KW-0833">Ubl conjugation pathway</keyword>
<organism evidence="10 11">
    <name type="scientific">Phascolomyces articulosus</name>
    <dbReference type="NCBI Taxonomy" id="60185"/>
    <lineage>
        <taxon>Eukaryota</taxon>
        <taxon>Fungi</taxon>
        <taxon>Fungi incertae sedis</taxon>
        <taxon>Mucoromycota</taxon>
        <taxon>Mucoromycotina</taxon>
        <taxon>Mucoromycetes</taxon>
        <taxon>Mucorales</taxon>
        <taxon>Lichtheimiaceae</taxon>
        <taxon>Phascolomyces</taxon>
    </lineage>
</organism>
<dbReference type="GO" id="GO:0004843">
    <property type="term" value="F:cysteine-type deubiquitinase activity"/>
    <property type="evidence" value="ECO:0007669"/>
    <property type="project" value="UniProtKB-EC"/>
</dbReference>
<dbReference type="EMBL" id="JAIXMP010000012">
    <property type="protein sequence ID" value="KAI9264184.1"/>
    <property type="molecule type" value="Genomic_DNA"/>
</dbReference>
<reference evidence="10" key="1">
    <citation type="journal article" date="2022" name="IScience">
        <title>Evolution of zygomycete secretomes and the origins of terrestrial fungal ecologies.</title>
        <authorList>
            <person name="Chang Y."/>
            <person name="Wang Y."/>
            <person name="Mondo S."/>
            <person name="Ahrendt S."/>
            <person name="Andreopoulos W."/>
            <person name="Barry K."/>
            <person name="Beard J."/>
            <person name="Benny G.L."/>
            <person name="Blankenship S."/>
            <person name="Bonito G."/>
            <person name="Cuomo C."/>
            <person name="Desiro A."/>
            <person name="Gervers K.A."/>
            <person name="Hundley H."/>
            <person name="Kuo A."/>
            <person name="LaButti K."/>
            <person name="Lang B.F."/>
            <person name="Lipzen A."/>
            <person name="O'Donnell K."/>
            <person name="Pangilinan J."/>
            <person name="Reynolds N."/>
            <person name="Sandor L."/>
            <person name="Smith M.E."/>
            <person name="Tsang A."/>
            <person name="Grigoriev I.V."/>
            <person name="Stajich J.E."/>
            <person name="Spatafora J.W."/>
        </authorList>
    </citation>
    <scope>NUCLEOTIDE SEQUENCE</scope>
    <source>
        <strain evidence="10">RSA 2281</strain>
    </source>
</reference>
<keyword evidence="3 8" id="KW-0645">Protease</keyword>
<dbReference type="AlphaFoldDB" id="A0AAD5KAP1"/>
<protein>
    <recommendedName>
        <fullName evidence="8">Ubiquitin carboxyl-terminal hydrolase</fullName>
        <ecNumber evidence="8">3.4.19.12</ecNumber>
    </recommendedName>
</protein>
<keyword evidence="11" id="KW-1185">Reference proteome</keyword>
<proteinExistence type="inferred from homology"/>
<dbReference type="FunFam" id="3.40.532.10:FF:000006">
    <property type="entry name" value="Ubiquitin carboxyl-terminal hydrolase"/>
    <property type="match status" value="1"/>
</dbReference>
<comment type="similarity">
    <text evidence="2 7 8">Belongs to the peptidase C12 family.</text>
</comment>
<dbReference type="InterPro" id="IPR057254">
    <property type="entry name" value="UCH_AS"/>
</dbReference>
<dbReference type="PROSITE" id="PS52048">
    <property type="entry name" value="UCH_DOMAIN"/>
    <property type="match status" value="1"/>
</dbReference>
<evidence type="ECO:0000256" key="3">
    <source>
        <dbReference type="ARBA" id="ARBA00022670"/>
    </source>
</evidence>
<dbReference type="CDD" id="cd09616">
    <property type="entry name" value="Peptidase_C12_UCH_L1_L3"/>
    <property type="match status" value="1"/>
</dbReference>
<dbReference type="Gene3D" id="3.40.532.10">
    <property type="entry name" value="Peptidase C12, ubiquitin carboxyl-terminal hydrolase"/>
    <property type="match status" value="1"/>
</dbReference>
<dbReference type="PANTHER" id="PTHR10589:SF17">
    <property type="entry name" value="UBIQUITIN CARBOXYL-TERMINAL HYDROLASE"/>
    <property type="match status" value="1"/>
</dbReference>
<keyword evidence="6 8" id="KW-0788">Thiol protease</keyword>
<name>A0AAD5KAP1_9FUNG</name>
<dbReference type="Pfam" id="PF01088">
    <property type="entry name" value="Peptidase_C12"/>
    <property type="match status" value="1"/>
</dbReference>
<comment type="caution">
    <text evidence="7">Lacks conserved residue(s) required for the propagation of feature annotation.</text>
</comment>
<evidence type="ECO:0000256" key="1">
    <source>
        <dbReference type="ARBA" id="ARBA00000707"/>
    </source>
</evidence>
<evidence type="ECO:0000256" key="8">
    <source>
        <dbReference type="RuleBase" id="RU361215"/>
    </source>
</evidence>
<dbReference type="PROSITE" id="PS00140">
    <property type="entry name" value="UCH_1"/>
    <property type="match status" value="1"/>
</dbReference>
<evidence type="ECO:0000256" key="4">
    <source>
        <dbReference type="ARBA" id="ARBA00022786"/>
    </source>
</evidence>
<dbReference type="GO" id="GO:0005737">
    <property type="term" value="C:cytoplasm"/>
    <property type="evidence" value="ECO:0007669"/>
    <property type="project" value="TreeGrafter"/>
</dbReference>
<evidence type="ECO:0000313" key="10">
    <source>
        <dbReference type="EMBL" id="KAI9264184.1"/>
    </source>
</evidence>
<comment type="catalytic activity">
    <reaction evidence="1 8">
        <text>Thiol-dependent hydrolysis of ester, thioester, amide, peptide and isopeptide bonds formed by the C-terminal Gly of ubiquitin (a 76-residue protein attached to proteins as an intracellular targeting signal).</text>
        <dbReference type="EC" id="3.4.19.12"/>
    </reaction>
</comment>
<dbReference type="GO" id="GO:0006511">
    <property type="term" value="P:ubiquitin-dependent protein catabolic process"/>
    <property type="evidence" value="ECO:0007669"/>
    <property type="project" value="UniProtKB-UniRule"/>
</dbReference>
<keyword evidence="5 8" id="KW-0378">Hydrolase</keyword>
<dbReference type="Proteomes" id="UP001209540">
    <property type="component" value="Unassembled WGS sequence"/>
</dbReference>
<dbReference type="SUPFAM" id="SSF54001">
    <property type="entry name" value="Cysteine proteinases"/>
    <property type="match status" value="1"/>
</dbReference>
<comment type="caution">
    <text evidence="10">The sequence shown here is derived from an EMBL/GenBank/DDBJ whole genome shotgun (WGS) entry which is preliminary data.</text>
</comment>
<evidence type="ECO:0000256" key="6">
    <source>
        <dbReference type="ARBA" id="ARBA00022807"/>
    </source>
</evidence>
<dbReference type="EC" id="3.4.19.12" evidence="8"/>
<evidence type="ECO:0000313" key="11">
    <source>
        <dbReference type="Proteomes" id="UP001209540"/>
    </source>
</evidence>
<gene>
    <name evidence="10" type="ORF">BDA99DRAFT_508650</name>
</gene>
<dbReference type="PRINTS" id="PR00707">
    <property type="entry name" value="UBCTHYDRLASE"/>
</dbReference>
<accession>A0AAD5KAP1</accession>
<dbReference type="InterPro" id="IPR038765">
    <property type="entry name" value="Papain-like_cys_pep_sf"/>
</dbReference>